<dbReference type="KEGG" id="fli:Fleli_1651"/>
<dbReference type="InterPro" id="IPR058625">
    <property type="entry name" value="MdtA-like_BSH"/>
</dbReference>
<evidence type="ECO:0000313" key="3">
    <source>
        <dbReference type="EMBL" id="AFM04062.1"/>
    </source>
</evidence>
<organism evidence="3 4">
    <name type="scientific">Bernardetia litoralis (strain ATCC 23117 / DSM 6794 / NBRC 15988 / NCIMB 1366 / Fx l1 / Sio-4)</name>
    <name type="common">Flexibacter litoralis</name>
    <dbReference type="NCBI Taxonomy" id="880071"/>
    <lineage>
        <taxon>Bacteria</taxon>
        <taxon>Pseudomonadati</taxon>
        <taxon>Bacteroidota</taxon>
        <taxon>Cytophagia</taxon>
        <taxon>Cytophagales</taxon>
        <taxon>Bernardetiaceae</taxon>
        <taxon>Bernardetia</taxon>
    </lineage>
</organism>
<dbReference type="Gene3D" id="2.40.420.20">
    <property type="match status" value="1"/>
</dbReference>
<gene>
    <name evidence="3" type="ordered locus">Fleli_1651</name>
</gene>
<dbReference type="Gene3D" id="1.10.287.470">
    <property type="entry name" value="Helix hairpin bin"/>
    <property type="match status" value="1"/>
</dbReference>
<feature type="domain" description="Multidrug resistance protein MdtA-like barrel-sandwich hybrid" evidence="2">
    <location>
        <begin position="71"/>
        <end position="210"/>
    </location>
</feature>
<dbReference type="EMBL" id="CP003345">
    <property type="protein sequence ID" value="AFM04062.1"/>
    <property type="molecule type" value="Genomic_DNA"/>
</dbReference>
<accession>I4AJC7</accession>
<evidence type="ECO:0000259" key="2">
    <source>
        <dbReference type="Pfam" id="PF25917"/>
    </source>
</evidence>
<comment type="similarity">
    <text evidence="1">Belongs to the membrane fusion protein (MFP) (TC 8.A.1) family.</text>
</comment>
<proteinExistence type="inferred from homology"/>
<evidence type="ECO:0000313" key="4">
    <source>
        <dbReference type="Proteomes" id="UP000006054"/>
    </source>
</evidence>
<name>I4AJC7_BERLS</name>
<protein>
    <submittedName>
        <fullName evidence="3">RND family efflux transporter, MFP subunit</fullName>
    </submittedName>
</protein>
<dbReference type="AlphaFoldDB" id="I4AJC7"/>
<dbReference type="RefSeq" id="WP_014797517.1">
    <property type="nucleotide sequence ID" value="NC_018018.1"/>
</dbReference>
<dbReference type="Gene3D" id="2.40.30.170">
    <property type="match status" value="1"/>
</dbReference>
<dbReference type="STRING" id="880071.Fleli_1651"/>
<dbReference type="Gene3D" id="2.40.50.100">
    <property type="match status" value="1"/>
</dbReference>
<dbReference type="GO" id="GO:0015562">
    <property type="term" value="F:efflux transmembrane transporter activity"/>
    <property type="evidence" value="ECO:0007669"/>
    <property type="project" value="TreeGrafter"/>
</dbReference>
<dbReference type="eggNOG" id="COG0845">
    <property type="taxonomic scope" value="Bacteria"/>
</dbReference>
<dbReference type="SUPFAM" id="SSF111369">
    <property type="entry name" value="HlyD-like secretion proteins"/>
    <property type="match status" value="1"/>
</dbReference>
<dbReference type="Pfam" id="PF25917">
    <property type="entry name" value="BSH_RND"/>
    <property type="match status" value="1"/>
</dbReference>
<dbReference type="GO" id="GO:1990281">
    <property type="term" value="C:efflux pump complex"/>
    <property type="evidence" value="ECO:0007669"/>
    <property type="project" value="TreeGrafter"/>
</dbReference>
<sequence length="382" mass="42448" precursor="true">MKNKVLLSIIAAIIFLGGGYGLYMWLGSMQKPPAKRAAKQQIMAVKTQNAKPSVIEAKIITFGRVQSEQPVDIVAEVSGKIRERVHLQVGQSVRKGQVLFTLGKETFELGLQAKKSDFMREVATILPDMKIDYSDRYETWSNYFASLDVEKSLPKLPSYKSEKEKTFLATKGILTSYYNLKAQEATLDKYIVTAPFSGSISEIYLQNGSVAPPNGKVLRLAQNTQLELKVPVDTKDVHWLKTGTKVSVATEDESQQWTGTIARIGDIVNATTQSLDVYVKIQNGKDPIYTGMYLRATMEGGTIQNAIEVPRSAVFNDNEIYTVKNDSILHLQTVQIKKSNKETLIIAGINEGEKVVVESLINAYDEMIVKTLNEKAKTVSVK</sequence>
<evidence type="ECO:0000256" key="1">
    <source>
        <dbReference type="ARBA" id="ARBA00009477"/>
    </source>
</evidence>
<dbReference type="Proteomes" id="UP000006054">
    <property type="component" value="Chromosome"/>
</dbReference>
<reference evidence="4" key="1">
    <citation type="submission" date="2012-06" db="EMBL/GenBank/DDBJ databases">
        <title>The complete genome of Flexibacter litoralis DSM 6794.</title>
        <authorList>
            <person name="Lucas S."/>
            <person name="Copeland A."/>
            <person name="Lapidus A."/>
            <person name="Glavina del Rio T."/>
            <person name="Dalin E."/>
            <person name="Tice H."/>
            <person name="Bruce D."/>
            <person name="Goodwin L."/>
            <person name="Pitluck S."/>
            <person name="Peters L."/>
            <person name="Ovchinnikova G."/>
            <person name="Lu M."/>
            <person name="Kyrpides N."/>
            <person name="Mavromatis K."/>
            <person name="Ivanova N."/>
            <person name="Brettin T."/>
            <person name="Detter J.C."/>
            <person name="Han C."/>
            <person name="Larimer F."/>
            <person name="Land M."/>
            <person name="Hauser L."/>
            <person name="Markowitz V."/>
            <person name="Cheng J.-F."/>
            <person name="Hugenholtz P."/>
            <person name="Woyke T."/>
            <person name="Wu D."/>
            <person name="Spring S."/>
            <person name="Lang E."/>
            <person name="Kopitz M."/>
            <person name="Brambilla E."/>
            <person name="Klenk H.-P."/>
            <person name="Eisen J.A."/>
        </authorList>
    </citation>
    <scope>NUCLEOTIDE SEQUENCE [LARGE SCALE GENOMIC DNA]</scope>
    <source>
        <strain evidence="4">ATCC 23117 / DSM 6794 / NBRC 15988 / NCIMB 1366 / Sio-4</strain>
    </source>
</reference>
<dbReference type="PANTHER" id="PTHR30469">
    <property type="entry name" value="MULTIDRUG RESISTANCE PROTEIN MDTA"/>
    <property type="match status" value="1"/>
</dbReference>
<dbReference type="NCBIfam" id="TIGR01730">
    <property type="entry name" value="RND_mfp"/>
    <property type="match status" value="1"/>
</dbReference>
<dbReference type="PANTHER" id="PTHR30469:SF11">
    <property type="entry name" value="BLL4320 PROTEIN"/>
    <property type="match status" value="1"/>
</dbReference>
<keyword evidence="4" id="KW-1185">Reference proteome</keyword>
<dbReference type="OrthoDB" id="1114717at2"/>
<dbReference type="HOGENOM" id="CLU_061376_0_0_10"/>
<dbReference type="InterPro" id="IPR006143">
    <property type="entry name" value="RND_pump_MFP"/>
</dbReference>